<dbReference type="Proteomes" id="UP001152795">
    <property type="component" value="Unassembled WGS sequence"/>
</dbReference>
<evidence type="ECO:0000313" key="11">
    <source>
        <dbReference type="Proteomes" id="UP001152795"/>
    </source>
</evidence>
<organism evidence="10 11">
    <name type="scientific">Paramuricea clavata</name>
    <name type="common">Red gorgonian</name>
    <name type="synonym">Violescent sea-whip</name>
    <dbReference type="NCBI Taxonomy" id="317549"/>
    <lineage>
        <taxon>Eukaryota</taxon>
        <taxon>Metazoa</taxon>
        <taxon>Cnidaria</taxon>
        <taxon>Anthozoa</taxon>
        <taxon>Octocorallia</taxon>
        <taxon>Malacalcyonacea</taxon>
        <taxon>Plexauridae</taxon>
        <taxon>Paramuricea</taxon>
    </lineage>
</organism>
<keyword evidence="10" id="KW-0645">Protease</keyword>
<name>A0A6S7HA90_PARCT</name>
<keyword evidence="8" id="KW-0472">Membrane</keyword>
<accession>A0A6S7HA90</accession>
<evidence type="ECO:0000259" key="9">
    <source>
        <dbReference type="Pfam" id="PF01694"/>
    </source>
</evidence>
<evidence type="ECO:0000256" key="3">
    <source>
        <dbReference type="ARBA" id="ARBA00009045"/>
    </source>
</evidence>
<dbReference type="EMBL" id="CACRXK020002124">
    <property type="protein sequence ID" value="CAB3992791.1"/>
    <property type="molecule type" value="Genomic_DNA"/>
</dbReference>
<evidence type="ECO:0000256" key="2">
    <source>
        <dbReference type="ARBA" id="ARBA00004141"/>
    </source>
</evidence>
<sequence>MEDTKDYTVTMFGISALQMPTLISIAPKESILFNLQALGFPFNMSRPFMKDHVAFSPGNILSGRCYTLFTSVYYHTDLQHLLQNMVVLTAAGQPVHKKVGRRHFLAIFTGGGFFGNLGMWVYYLLQRSIFTKTVAQDLQLLPSSANNIIIKIWSEDTCPKKLIINPDTLNYGISCYGSSAGVNAILSFGACCSAERIVRRLQECHTNQNFELDVYFFSDVMNIVFTLRLFSNDAVALVSSFLTENGFFDQLITQTGNIIGYAGHVAGTLFGLVYYYYMYRRNLLV</sequence>
<dbReference type="InterPro" id="IPR035952">
    <property type="entry name" value="Rhomboid-like_sf"/>
</dbReference>
<dbReference type="EC" id="3.4.21.105" evidence="4"/>
<dbReference type="Pfam" id="PF01694">
    <property type="entry name" value="Rhomboid"/>
    <property type="match status" value="1"/>
</dbReference>
<dbReference type="Gene3D" id="1.20.1540.10">
    <property type="entry name" value="Rhomboid-like"/>
    <property type="match status" value="1"/>
</dbReference>
<dbReference type="OrthoDB" id="418595at2759"/>
<dbReference type="GO" id="GO:0006508">
    <property type="term" value="P:proteolysis"/>
    <property type="evidence" value="ECO:0007669"/>
    <property type="project" value="UniProtKB-KW"/>
</dbReference>
<proteinExistence type="inferred from homology"/>
<evidence type="ECO:0000256" key="8">
    <source>
        <dbReference type="ARBA" id="ARBA00023136"/>
    </source>
</evidence>
<dbReference type="GO" id="GO:0016020">
    <property type="term" value="C:membrane"/>
    <property type="evidence" value="ECO:0007669"/>
    <property type="project" value="UniProtKB-SubCell"/>
</dbReference>
<dbReference type="SUPFAM" id="SSF144091">
    <property type="entry name" value="Rhomboid-like"/>
    <property type="match status" value="1"/>
</dbReference>
<dbReference type="AlphaFoldDB" id="A0A6S7HA90"/>
<evidence type="ECO:0000256" key="5">
    <source>
        <dbReference type="ARBA" id="ARBA00022692"/>
    </source>
</evidence>
<evidence type="ECO:0000256" key="1">
    <source>
        <dbReference type="ARBA" id="ARBA00000156"/>
    </source>
</evidence>
<evidence type="ECO:0000256" key="6">
    <source>
        <dbReference type="ARBA" id="ARBA00022801"/>
    </source>
</evidence>
<dbReference type="InterPro" id="IPR050925">
    <property type="entry name" value="Rhomboid_protease_S54"/>
</dbReference>
<evidence type="ECO:0000256" key="4">
    <source>
        <dbReference type="ARBA" id="ARBA00013039"/>
    </source>
</evidence>
<keyword evidence="6" id="KW-0378">Hydrolase</keyword>
<comment type="catalytic activity">
    <reaction evidence="1">
        <text>Cleaves type-1 transmembrane domains using a catalytic dyad composed of serine and histidine that are contributed by different transmembrane domains.</text>
        <dbReference type="EC" id="3.4.21.105"/>
    </reaction>
</comment>
<keyword evidence="11" id="KW-1185">Reference proteome</keyword>
<dbReference type="GO" id="GO:0004252">
    <property type="term" value="F:serine-type endopeptidase activity"/>
    <property type="evidence" value="ECO:0007669"/>
    <property type="project" value="InterPro"/>
</dbReference>
<comment type="similarity">
    <text evidence="3">Belongs to the peptidase S54 family.</text>
</comment>
<evidence type="ECO:0000313" key="10">
    <source>
        <dbReference type="EMBL" id="CAB3992791.1"/>
    </source>
</evidence>
<reference evidence="10" key="1">
    <citation type="submission" date="2020-04" db="EMBL/GenBank/DDBJ databases">
        <authorList>
            <person name="Alioto T."/>
            <person name="Alioto T."/>
            <person name="Gomez Garrido J."/>
        </authorList>
    </citation>
    <scope>NUCLEOTIDE SEQUENCE</scope>
    <source>
        <strain evidence="10">A484AB</strain>
    </source>
</reference>
<keyword evidence="7" id="KW-1133">Transmembrane helix</keyword>
<gene>
    <name evidence="10" type="ORF">PACLA_8A068860</name>
</gene>
<dbReference type="PANTHER" id="PTHR43731:SF14">
    <property type="entry name" value="PRESENILIN-ASSOCIATED RHOMBOID-LIKE PROTEIN, MITOCHONDRIAL"/>
    <property type="match status" value="1"/>
</dbReference>
<dbReference type="InterPro" id="IPR022764">
    <property type="entry name" value="Peptidase_S54_rhomboid_dom"/>
</dbReference>
<keyword evidence="5" id="KW-0812">Transmembrane</keyword>
<evidence type="ECO:0000256" key="7">
    <source>
        <dbReference type="ARBA" id="ARBA00022989"/>
    </source>
</evidence>
<dbReference type="PANTHER" id="PTHR43731">
    <property type="entry name" value="RHOMBOID PROTEASE"/>
    <property type="match status" value="1"/>
</dbReference>
<comment type="caution">
    <text evidence="10">The sequence shown here is derived from an EMBL/GenBank/DDBJ whole genome shotgun (WGS) entry which is preliminary data.</text>
</comment>
<protein>
    <recommendedName>
        <fullName evidence="4">rhomboid protease</fullName>
        <ecNumber evidence="4">3.4.21.105</ecNumber>
    </recommendedName>
</protein>
<feature type="domain" description="Peptidase S54 rhomboid" evidence="9">
    <location>
        <begin position="63"/>
        <end position="122"/>
    </location>
</feature>
<comment type="subcellular location">
    <subcellularLocation>
        <location evidence="2">Membrane</location>
        <topology evidence="2">Multi-pass membrane protein</topology>
    </subcellularLocation>
</comment>